<accession>A0ABT3QK38</accession>
<dbReference type="Proteomes" id="UP001301216">
    <property type="component" value="Unassembled WGS sequence"/>
</dbReference>
<organism evidence="1 2">
    <name type="scientific">Ochrobactrum chromiisoli</name>
    <dbReference type="NCBI Taxonomy" id="2993941"/>
    <lineage>
        <taxon>Bacteria</taxon>
        <taxon>Pseudomonadati</taxon>
        <taxon>Pseudomonadota</taxon>
        <taxon>Alphaproteobacteria</taxon>
        <taxon>Hyphomicrobiales</taxon>
        <taxon>Brucellaceae</taxon>
        <taxon>Brucella/Ochrobactrum group</taxon>
        <taxon>Ochrobactrum</taxon>
    </lineage>
</organism>
<comment type="caution">
    <text evidence="1">The sequence shown here is derived from an EMBL/GenBank/DDBJ whole genome shotgun (WGS) entry which is preliminary data.</text>
</comment>
<reference evidence="1 2" key="1">
    <citation type="submission" date="2022-11" db="EMBL/GenBank/DDBJ databases">
        <title>Brucella sp. YY2X, whole genome shotgun sequencing project.</title>
        <authorList>
            <person name="Yang Y."/>
        </authorList>
    </citation>
    <scope>NUCLEOTIDE SEQUENCE [LARGE SCALE GENOMIC DNA]</scope>
    <source>
        <strain evidence="1 2">YY2X</strain>
    </source>
</reference>
<gene>
    <name evidence="1" type="ORF">OPR82_04155</name>
</gene>
<dbReference type="EMBL" id="JAPHAV010000001">
    <property type="protein sequence ID" value="MCX2695971.1"/>
    <property type="molecule type" value="Genomic_DNA"/>
</dbReference>
<name>A0ABT3QK38_9HYPH</name>
<evidence type="ECO:0000313" key="2">
    <source>
        <dbReference type="Proteomes" id="UP001301216"/>
    </source>
</evidence>
<proteinExistence type="predicted"/>
<sequence length="105" mass="11942">MEIVLRKACQAFLAARSQERMNSMQRIALQIIAGIDMDNLLSAPQDQQKQAQSKLIRLIERERLKGVSGHWSYDLNRHIALKQALDRLGGEINTMKRKTVSGIAR</sequence>
<dbReference type="RefSeq" id="WP_265983176.1">
    <property type="nucleotide sequence ID" value="NZ_JAPHAV010000001.1"/>
</dbReference>
<evidence type="ECO:0000313" key="1">
    <source>
        <dbReference type="EMBL" id="MCX2695971.1"/>
    </source>
</evidence>
<protein>
    <submittedName>
        <fullName evidence="1">Cytoplasmic protein</fullName>
    </submittedName>
</protein>
<keyword evidence="2" id="KW-1185">Reference proteome</keyword>